<organism evidence="2 3">
    <name type="scientific">Kingella bonacorsii</name>
    <dbReference type="NCBI Taxonomy" id="2796361"/>
    <lineage>
        <taxon>Bacteria</taxon>
        <taxon>Pseudomonadati</taxon>
        <taxon>Pseudomonadota</taxon>
        <taxon>Betaproteobacteria</taxon>
        <taxon>Neisseriales</taxon>
        <taxon>Neisseriaceae</taxon>
        <taxon>Kingella</taxon>
    </lineage>
</organism>
<dbReference type="EMBL" id="JAEHNZ010000007">
    <property type="protein sequence ID" value="MBK0397513.1"/>
    <property type="molecule type" value="Genomic_DNA"/>
</dbReference>
<proteinExistence type="predicted"/>
<feature type="domain" description="DUF4325" evidence="1">
    <location>
        <begin position="35"/>
        <end position="80"/>
    </location>
</feature>
<dbReference type="InterPro" id="IPR025474">
    <property type="entry name" value="DUF4325"/>
</dbReference>
<comment type="caution">
    <text evidence="2">The sequence shown here is derived from an EMBL/GenBank/DDBJ whole genome shotgun (WGS) entry which is preliminary data.</text>
</comment>
<gene>
    <name evidence="2" type="ORF">JDW22_13275</name>
</gene>
<evidence type="ECO:0000313" key="3">
    <source>
        <dbReference type="Proteomes" id="UP000614058"/>
    </source>
</evidence>
<dbReference type="RefSeq" id="WP_200523447.1">
    <property type="nucleotide sequence ID" value="NZ_JAEHNZ010000007.1"/>
</dbReference>
<reference evidence="2 3" key="1">
    <citation type="journal article" date="2021" name="Pathogens">
        <title>Isolation and Characterization of Kingella bonacorsii sp. nov., A Novel Kingella Species Detected in a Stable Periodontitis Subject.</title>
        <authorList>
            <person name="Antezack A."/>
            <person name="Boxberger M."/>
            <person name="Rolland C."/>
            <person name="Monnet-Corti V."/>
            <person name="La Scola B."/>
        </authorList>
    </citation>
    <scope>NUCLEOTIDE SEQUENCE [LARGE SCALE GENOMIC DNA]</scope>
    <source>
        <strain evidence="2 3">Marseille-Q4569</strain>
    </source>
</reference>
<name>A0ABS1BWL5_9NEIS</name>
<dbReference type="Proteomes" id="UP000614058">
    <property type="component" value="Unassembled WGS sequence"/>
</dbReference>
<protein>
    <submittedName>
        <fullName evidence="2">STAS-like domain-containing protein</fullName>
    </submittedName>
</protein>
<dbReference type="Pfam" id="PF14213">
    <property type="entry name" value="DUF4325"/>
    <property type="match status" value="1"/>
</dbReference>
<sequence>MREIVIRLPQGSPTLRRNAIPYRDNIFEAFKNPNIDKIVLDLAGIDIISGSFADECVGVLVGVYGLDAVTQKLRLRNGNGSAEKSIVRAMLDRASTPA</sequence>
<evidence type="ECO:0000313" key="2">
    <source>
        <dbReference type="EMBL" id="MBK0397513.1"/>
    </source>
</evidence>
<accession>A0ABS1BWL5</accession>
<evidence type="ECO:0000259" key="1">
    <source>
        <dbReference type="Pfam" id="PF14213"/>
    </source>
</evidence>
<keyword evidence="3" id="KW-1185">Reference proteome</keyword>